<dbReference type="RefSeq" id="WP_107030918.1">
    <property type="nucleotide sequence ID" value="NZ_CBFFZS010000004.1"/>
</dbReference>
<dbReference type="EMBL" id="PUEC01000001">
    <property type="protein sequence ID" value="PWB04362.1"/>
    <property type="molecule type" value="Genomic_DNA"/>
</dbReference>
<evidence type="ECO:0000313" key="2">
    <source>
        <dbReference type="Proteomes" id="UP000244905"/>
    </source>
</evidence>
<evidence type="ECO:0000313" key="1">
    <source>
        <dbReference type="EMBL" id="PWB04362.1"/>
    </source>
</evidence>
<accession>A0A2V1IU83</accession>
<protein>
    <submittedName>
        <fullName evidence="1">Uncharacterized protein</fullName>
    </submittedName>
</protein>
<organism evidence="1 2">
    <name type="scientific">Duncaniella muris</name>
    <dbReference type="NCBI Taxonomy" id="2094150"/>
    <lineage>
        <taxon>Bacteria</taxon>
        <taxon>Pseudomonadati</taxon>
        <taxon>Bacteroidota</taxon>
        <taxon>Bacteroidia</taxon>
        <taxon>Bacteroidales</taxon>
        <taxon>Muribaculaceae</taxon>
        <taxon>Duncaniella</taxon>
    </lineage>
</organism>
<dbReference type="GeneID" id="82524749"/>
<dbReference type="AlphaFoldDB" id="A0A2V1IU83"/>
<dbReference type="Proteomes" id="UP000244905">
    <property type="component" value="Unassembled WGS sequence"/>
</dbReference>
<name>A0A2V1IU83_9BACT</name>
<comment type="caution">
    <text evidence="1">The sequence shown here is derived from an EMBL/GenBank/DDBJ whole genome shotgun (WGS) entry which is preliminary data.</text>
</comment>
<reference evidence="2" key="1">
    <citation type="submission" date="2018-02" db="EMBL/GenBank/DDBJ databases">
        <authorList>
            <person name="Clavel T."/>
            <person name="Strowig T."/>
        </authorList>
    </citation>
    <scope>NUCLEOTIDE SEQUENCE [LARGE SCALE GENOMIC DNA]</scope>
    <source>
        <strain evidence="2">DSM 103720</strain>
    </source>
</reference>
<keyword evidence="2" id="KW-1185">Reference proteome</keyword>
<proteinExistence type="predicted"/>
<gene>
    <name evidence="1" type="ORF">C5O23_00100</name>
</gene>
<sequence>MPDPTLGAKKPVTATIKISWLLYDIMNETFLRGRTIQNKENHKEVASMFASEDEENREKILRSVKRAFAEVQTELGEYLNENGTTTDNSHYDGSHDLILNLTMPSNFNEAATTGVGEAVHAYLANSAIADWYMVTNKADAEQYYTLANKNMELIRQTVSKRSRPTRPTD</sequence>